<dbReference type="GO" id="GO:0009378">
    <property type="term" value="F:four-way junction helicase activity"/>
    <property type="evidence" value="ECO:0007669"/>
    <property type="project" value="TreeGrafter"/>
</dbReference>
<gene>
    <name evidence="7" type="ORF">M378DRAFT_91331</name>
</gene>
<keyword evidence="3" id="KW-0413">Isomerase</keyword>
<feature type="non-terminal residue" evidence="7">
    <location>
        <position position="1"/>
    </location>
</feature>
<reference evidence="7 8" key="1">
    <citation type="submission" date="2014-04" db="EMBL/GenBank/DDBJ databases">
        <title>Evolutionary Origins and Diversification of the Mycorrhizal Mutualists.</title>
        <authorList>
            <consortium name="DOE Joint Genome Institute"/>
            <consortium name="Mycorrhizal Genomics Consortium"/>
            <person name="Kohler A."/>
            <person name="Kuo A."/>
            <person name="Nagy L.G."/>
            <person name="Floudas D."/>
            <person name="Copeland A."/>
            <person name="Barry K.W."/>
            <person name="Cichocki N."/>
            <person name="Veneault-Fourrey C."/>
            <person name="LaButti K."/>
            <person name="Lindquist E.A."/>
            <person name="Lipzen A."/>
            <person name="Lundell T."/>
            <person name="Morin E."/>
            <person name="Murat C."/>
            <person name="Riley R."/>
            <person name="Ohm R."/>
            <person name="Sun H."/>
            <person name="Tunlid A."/>
            <person name="Henrissat B."/>
            <person name="Grigoriev I.V."/>
            <person name="Hibbett D.S."/>
            <person name="Martin F."/>
        </authorList>
    </citation>
    <scope>NUCLEOTIDE SEQUENCE [LARGE SCALE GENOMIC DNA]</scope>
    <source>
        <strain evidence="7 8">Koide BX008</strain>
    </source>
</reference>
<evidence type="ECO:0000256" key="5">
    <source>
        <dbReference type="ARBA" id="ARBA00034808"/>
    </source>
</evidence>
<dbReference type="OrthoDB" id="2499463at2759"/>
<dbReference type="PANTHER" id="PTHR13710">
    <property type="entry name" value="DNA HELICASE RECQ FAMILY MEMBER"/>
    <property type="match status" value="1"/>
</dbReference>
<dbReference type="Gene3D" id="3.40.50.300">
    <property type="entry name" value="P-loop containing nucleotide triphosphate hydrolases"/>
    <property type="match status" value="1"/>
</dbReference>
<dbReference type="GO" id="GO:0006281">
    <property type="term" value="P:DNA repair"/>
    <property type="evidence" value="ECO:0007669"/>
    <property type="project" value="TreeGrafter"/>
</dbReference>
<dbReference type="InterPro" id="IPR011545">
    <property type="entry name" value="DEAD/DEAH_box_helicase_dom"/>
</dbReference>
<comment type="similarity">
    <text evidence="1">Belongs to the helicase family. RecQ subfamily.</text>
</comment>
<evidence type="ECO:0000256" key="3">
    <source>
        <dbReference type="ARBA" id="ARBA00023235"/>
    </source>
</evidence>
<evidence type="ECO:0000313" key="8">
    <source>
        <dbReference type="Proteomes" id="UP000054549"/>
    </source>
</evidence>
<dbReference type="SUPFAM" id="SSF52540">
    <property type="entry name" value="P-loop containing nucleoside triphosphate hydrolases"/>
    <property type="match status" value="1"/>
</dbReference>
<dbReference type="InterPro" id="IPR027417">
    <property type="entry name" value="P-loop_NTPase"/>
</dbReference>
<dbReference type="EMBL" id="KN818559">
    <property type="protein sequence ID" value="KIL55151.1"/>
    <property type="molecule type" value="Genomic_DNA"/>
</dbReference>
<name>A0A0C2WEY9_AMAMK</name>
<evidence type="ECO:0000313" key="7">
    <source>
        <dbReference type="EMBL" id="KIL55151.1"/>
    </source>
</evidence>
<feature type="domain" description="Helicase ATP-binding" evidence="6">
    <location>
        <begin position="1"/>
        <end position="101"/>
    </location>
</feature>
<dbReference type="PANTHER" id="PTHR13710:SF105">
    <property type="entry name" value="ATP-DEPENDENT DNA HELICASE Q1"/>
    <property type="match status" value="1"/>
</dbReference>
<protein>
    <recommendedName>
        <fullName evidence="5">DNA 3'-5' helicase</fullName>
        <ecNumber evidence="5">5.6.2.4</ecNumber>
    </recommendedName>
</protein>
<evidence type="ECO:0000256" key="4">
    <source>
        <dbReference type="ARBA" id="ARBA00034617"/>
    </source>
</evidence>
<dbReference type="GO" id="GO:0005694">
    <property type="term" value="C:chromosome"/>
    <property type="evidence" value="ECO:0007669"/>
    <property type="project" value="TreeGrafter"/>
</dbReference>
<dbReference type="InterPro" id="IPR014001">
    <property type="entry name" value="Helicase_ATP-bd"/>
</dbReference>
<dbReference type="GO" id="GO:0043138">
    <property type="term" value="F:3'-5' DNA helicase activity"/>
    <property type="evidence" value="ECO:0007669"/>
    <property type="project" value="UniProtKB-EC"/>
</dbReference>
<dbReference type="InParanoid" id="A0A0C2WEY9"/>
<dbReference type="GO" id="GO:0006310">
    <property type="term" value="P:DNA recombination"/>
    <property type="evidence" value="ECO:0007669"/>
    <property type="project" value="TreeGrafter"/>
</dbReference>
<proteinExistence type="inferred from homology"/>
<dbReference type="Pfam" id="PF00270">
    <property type="entry name" value="DEAD"/>
    <property type="match status" value="1"/>
</dbReference>
<organism evidence="7 8">
    <name type="scientific">Amanita muscaria (strain Koide BX008)</name>
    <dbReference type="NCBI Taxonomy" id="946122"/>
    <lineage>
        <taxon>Eukaryota</taxon>
        <taxon>Fungi</taxon>
        <taxon>Dikarya</taxon>
        <taxon>Basidiomycota</taxon>
        <taxon>Agaricomycotina</taxon>
        <taxon>Agaricomycetes</taxon>
        <taxon>Agaricomycetidae</taxon>
        <taxon>Agaricales</taxon>
        <taxon>Pluteineae</taxon>
        <taxon>Amanitaceae</taxon>
        <taxon>Amanita</taxon>
    </lineage>
</organism>
<keyword evidence="2" id="KW-0238">DNA-binding</keyword>
<evidence type="ECO:0000256" key="1">
    <source>
        <dbReference type="ARBA" id="ARBA00005446"/>
    </source>
</evidence>
<dbReference type="GO" id="GO:0005524">
    <property type="term" value="F:ATP binding"/>
    <property type="evidence" value="ECO:0007669"/>
    <property type="project" value="InterPro"/>
</dbReference>
<dbReference type="HOGENOM" id="CLU_126713_0_1_1"/>
<dbReference type="GO" id="GO:0003677">
    <property type="term" value="F:DNA binding"/>
    <property type="evidence" value="ECO:0007669"/>
    <property type="project" value="UniProtKB-KW"/>
</dbReference>
<dbReference type="EC" id="5.6.2.4" evidence="5"/>
<dbReference type="Proteomes" id="UP000054549">
    <property type="component" value="Unassembled WGS sequence"/>
</dbReference>
<dbReference type="AlphaFoldDB" id="A0A0C2WEY9"/>
<dbReference type="GO" id="GO:0005737">
    <property type="term" value="C:cytoplasm"/>
    <property type="evidence" value="ECO:0007669"/>
    <property type="project" value="TreeGrafter"/>
</dbReference>
<dbReference type="PROSITE" id="PS51192">
    <property type="entry name" value="HELICASE_ATP_BIND_1"/>
    <property type="match status" value="1"/>
</dbReference>
<accession>A0A0C2WEY9</accession>
<sequence length="127" mass="14612">VQDIASLCYRVIIVNPEELMRPNGGFEKLFRDKIFNQHIISIVINEAHCISQWGSFRSEYRDIGRIRHLQRKPSPFLVTSATMSSAVIDDIKKVLHLQMENLFISQCSTDCPNISIVVRHWCLPAES</sequence>
<keyword evidence="8" id="KW-1185">Reference proteome</keyword>
<evidence type="ECO:0000259" key="6">
    <source>
        <dbReference type="PROSITE" id="PS51192"/>
    </source>
</evidence>
<comment type="catalytic activity">
    <reaction evidence="4">
        <text>Couples ATP hydrolysis with the unwinding of duplex DNA by translocating in the 3'-5' direction.</text>
        <dbReference type="EC" id="5.6.2.4"/>
    </reaction>
</comment>
<dbReference type="STRING" id="946122.A0A0C2WEY9"/>
<evidence type="ECO:0000256" key="2">
    <source>
        <dbReference type="ARBA" id="ARBA00023125"/>
    </source>
</evidence>